<feature type="region of interest" description="Disordered" evidence="1">
    <location>
        <begin position="1"/>
        <end position="20"/>
    </location>
</feature>
<proteinExistence type="predicted"/>
<feature type="compositionally biased region" description="Basic and acidic residues" evidence="1">
    <location>
        <begin position="217"/>
        <end position="236"/>
    </location>
</feature>
<keyword evidence="3" id="KW-1185">Reference proteome</keyword>
<dbReference type="Proteomes" id="UP001314170">
    <property type="component" value="Unassembled WGS sequence"/>
</dbReference>
<feature type="compositionally biased region" description="Polar residues" evidence="1">
    <location>
        <begin position="1"/>
        <end position="12"/>
    </location>
</feature>
<feature type="compositionally biased region" description="Acidic residues" evidence="1">
    <location>
        <begin position="152"/>
        <end position="161"/>
    </location>
</feature>
<evidence type="ECO:0000313" key="2">
    <source>
        <dbReference type="EMBL" id="CAK7342978.1"/>
    </source>
</evidence>
<comment type="caution">
    <text evidence="2">The sequence shown here is derived from an EMBL/GenBank/DDBJ whole genome shotgun (WGS) entry which is preliminary data.</text>
</comment>
<reference evidence="2 3" key="1">
    <citation type="submission" date="2024-01" db="EMBL/GenBank/DDBJ databases">
        <authorList>
            <person name="Waweru B."/>
        </authorList>
    </citation>
    <scope>NUCLEOTIDE SEQUENCE [LARGE SCALE GENOMIC DNA]</scope>
</reference>
<feature type="compositionally biased region" description="Basic and acidic residues" evidence="1">
    <location>
        <begin position="132"/>
        <end position="151"/>
    </location>
</feature>
<feature type="region of interest" description="Disordered" evidence="1">
    <location>
        <begin position="28"/>
        <end position="59"/>
    </location>
</feature>
<feature type="region of interest" description="Disordered" evidence="1">
    <location>
        <begin position="132"/>
        <end position="165"/>
    </location>
</feature>
<gene>
    <name evidence="2" type="ORF">DCAF_LOCUS17073</name>
</gene>
<organism evidence="2 3">
    <name type="scientific">Dovyalis caffra</name>
    <dbReference type="NCBI Taxonomy" id="77055"/>
    <lineage>
        <taxon>Eukaryota</taxon>
        <taxon>Viridiplantae</taxon>
        <taxon>Streptophyta</taxon>
        <taxon>Embryophyta</taxon>
        <taxon>Tracheophyta</taxon>
        <taxon>Spermatophyta</taxon>
        <taxon>Magnoliopsida</taxon>
        <taxon>eudicotyledons</taxon>
        <taxon>Gunneridae</taxon>
        <taxon>Pentapetalae</taxon>
        <taxon>rosids</taxon>
        <taxon>fabids</taxon>
        <taxon>Malpighiales</taxon>
        <taxon>Salicaceae</taxon>
        <taxon>Flacourtieae</taxon>
        <taxon>Dovyalis</taxon>
    </lineage>
</organism>
<dbReference type="PANTHER" id="PTHR33448">
    <property type="entry name" value="CHLOROPLAST PROTEIN HCF243-RELATED"/>
    <property type="match status" value="1"/>
</dbReference>
<protein>
    <submittedName>
        <fullName evidence="2">Uncharacterized protein</fullName>
    </submittedName>
</protein>
<name>A0AAV1S0H3_9ROSI</name>
<dbReference type="EMBL" id="CAWUPB010001160">
    <property type="protein sequence ID" value="CAK7342978.1"/>
    <property type="molecule type" value="Genomic_DNA"/>
</dbReference>
<dbReference type="AlphaFoldDB" id="A0AAV1S0H3"/>
<dbReference type="PANTHER" id="PTHR33448:SF10">
    <property type="entry name" value="PROTAMINE P1 FAMILY PROTEIN"/>
    <property type="match status" value="1"/>
</dbReference>
<evidence type="ECO:0000313" key="3">
    <source>
        <dbReference type="Proteomes" id="UP001314170"/>
    </source>
</evidence>
<feature type="region of interest" description="Disordered" evidence="1">
    <location>
        <begin position="200"/>
        <end position="245"/>
    </location>
</feature>
<sequence length="314" mass="36499">MKLSTKPISSPSRTDKYYPPPLMRFLRSNVGSRSRGRSRSSPMFVRKKNTTIETQEPSSPKVTCMGQVRVRRSKQAITRPGKPKKRRCKWIQTTLLCHHHFNRRKLKLKPFIPSWPKWVHFFRVGIKKKTKIREDCNSSKTEPKYSVRNEDFEQESEEEEMEPKVYASTAITPPRNALLLTRCRSAPYRSSSLACRFWGSPSESEETEQKQSSTQQENRENGSHTWKRESVSKESDQESSLDPDTEVKIGLFKEFEVSITSSRERNANPTNIEESKTGMVRPSILTRCKSEPARTGEMLDPEMSFWKKRRLGFT</sequence>
<accession>A0AAV1S0H3</accession>
<evidence type="ECO:0000256" key="1">
    <source>
        <dbReference type="SAM" id="MobiDB-lite"/>
    </source>
</evidence>